<dbReference type="GO" id="GO:0005776">
    <property type="term" value="C:autophagosome"/>
    <property type="evidence" value="ECO:0007669"/>
    <property type="project" value="TreeGrafter"/>
</dbReference>
<dbReference type="Gene3D" id="3.10.20.620">
    <property type="match status" value="1"/>
</dbReference>
<dbReference type="GO" id="GO:0034727">
    <property type="term" value="P:piecemeal microautophagy of the nucleus"/>
    <property type="evidence" value="ECO:0007669"/>
    <property type="project" value="TreeGrafter"/>
</dbReference>
<keyword evidence="2 5" id="KW-1017">Isopeptide bond</keyword>
<evidence type="ECO:0000313" key="11">
    <source>
        <dbReference type="Proteomes" id="UP000198406"/>
    </source>
</evidence>
<comment type="caution">
    <text evidence="10">The sequence shown here is derived from an EMBL/GenBank/DDBJ whole genome shotgun (WGS) entry which is preliminary data.</text>
</comment>
<keyword evidence="11" id="KW-1185">Reference proteome</keyword>
<comment type="similarity">
    <text evidence="1 5">Belongs to the ATG5 family.</text>
</comment>
<organism evidence="10 11">
    <name type="scientific">Fistulifera solaris</name>
    <name type="common">Oleaginous diatom</name>
    <dbReference type="NCBI Taxonomy" id="1519565"/>
    <lineage>
        <taxon>Eukaryota</taxon>
        <taxon>Sar</taxon>
        <taxon>Stramenopiles</taxon>
        <taxon>Ochrophyta</taxon>
        <taxon>Bacillariophyta</taxon>
        <taxon>Bacillariophyceae</taxon>
        <taxon>Bacillariophycidae</taxon>
        <taxon>Naviculales</taxon>
        <taxon>Naviculaceae</taxon>
        <taxon>Fistulifera</taxon>
    </lineage>
</organism>
<feature type="domain" description="Autophagy protein ATG5 UblB" evidence="7">
    <location>
        <begin position="224"/>
        <end position="314"/>
    </location>
</feature>
<dbReference type="GO" id="GO:0034274">
    <property type="term" value="C:Atg12-Atg5-Atg16 complex"/>
    <property type="evidence" value="ECO:0007669"/>
    <property type="project" value="TreeGrafter"/>
</dbReference>
<dbReference type="InterPro" id="IPR048318">
    <property type="entry name" value="ATG5_UblB"/>
</dbReference>
<accession>A0A1Z5JDD3</accession>
<dbReference type="InterPro" id="IPR007239">
    <property type="entry name" value="Atg5"/>
</dbReference>
<evidence type="ECO:0000259" key="7">
    <source>
        <dbReference type="Pfam" id="PF04106"/>
    </source>
</evidence>
<dbReference type="InterPro" id="IPR048939">
    <property type="entry name" value="ATG5_UblA"/>
</dbReference>
<dbReference type="GO" id="GO:0000422">
    <property type="term" value="P:autophagy of mitochondrion"/>
    <property type="evidence" value="ECO:0007669"/>
    <property type="project" value="TreeGrafter"/>
</dbReference>
<proteinExistence type="inferred from homology"/>
<name>A0A1Z5JDD3_FISSO</name>
<dbReference type="InterPro" id="IPR048940">
    <property type="entry name" value="ATG5_HBR"/>
</dbReference>
<dbReference type="InterPro" id="IPR042527">
    <property type="entry name" value="Atg5_UblA_dom_sf"/>
</dbReference>
<keyword evidence="4 5" id="KW-0072">Autophagy</keyword>
<protein>
    <recommendedName>
        <fullName evidence="5">Autophagy protein 5</fullName>
    </recommendedName>
</protein>
<dbReference type="InParanoid" id="A0A1Z5JDD3"/>
<reference evidence="10 11" key="1">
    <citation type="journal article" date="2015" name="Plant Cell">
        <title>Oil accumulation by the oleaginous diatom Fistulifera solaris as revealed by the genome and transcriptome.</title>
        <authorList>
            <person name="Tanaka T."/>
            <person name="Maeda Y."/>
            <person name="Veluchamy A."/>
            <person name="Tanaka M."/>
            <person name="Abida H."/>
            <person name="Marechal E."/>
            <person name="Bowler C."/>
            <person name="Muto M."/>
            <person name="Sunaga Y."/>
            <person name="Tanaka M."/>
            <person name="Yoshino T."/>
            <person name="Taniguchi T."/>
            <person name="Fukuda Y."/>
            <person name="Nemoto M."/>
            <person name="Matsumoto M."/>
            <person name="Wong P.S."/>
            <person name="Aburatani S."/>
            <person name="Fujibuchi W."/>
        </authorList>
    </citation>
    <scope>NUCLEOTIDE SEQUENCE [LARGE SCALE GENOMIC DNA]</scope>
    <source>
        <strain evidence="10 11">JPCC DA0580</strain>
    </source>
</reference>
<evidence type="ECO:0000256" key="6">
    <source>
        <dbReference type="SAM" id="MobiDB-lite"/>
    </source>
</evidence>
<evidence type="ECO:0000256" key="3">
    <source>
        <dbReference type="ARBA" id="ARBA00022843"/>
    </source>
</evidence>
<dbReference type="Gene3D" id="1.10.246.190">
    <property type="entry name" value="Autophagy protein Apg5, helix rich domain"/>
    <property type="match status" value="1"/>
</dbReference>
<dbReference type="GO" id="GO:0019776">
    <property type="term" value="F:Atg8-family ligase activity"/>
    <property type="evidence" value="ECO:0007669"/>
    <property type="project" value="TreeGrafter"/>
</dbReference>
<dbReference type="AlphaFoldDB" id="A0A1Z5JDD3"/>
<gene>
    <name evidence="10" type="ORF">FisN_8Lu115</name>
</gene>
<feature type="domain" description="Autophagy protein ATG5 alpha-helical bundle region" evidence="8">
    <location>
        <begin position="161"/>
        <end position="203"/>
    </location>
</feature>
<comment type="subcellular location">
    <subcellularLocation>
        <location evidence="5">Preautophagosomal structure membrane</location>
        <topology evidence="5">Peripheral membrane protein</topology>
    </subcellularLocation>
</comment>
<dbReference type="PANTHER" id="PTHR13040">
    <property type="entry name" value="AUTOPHAGY PROTEIN 5"/>
    <property type="match status" value="1"/>
</dbReference>
<dbReference type="EMBL" id="BDSP01000048">
    <property type="protein sequence ID" value="GAX12007.1"/>
    <property type="molecule type" value="Genomic_DNA"/>
</dbReference>
<comment type="function">
    <text evidence="5">Involved in autophagic vesicle formation.</text>
</comment>
<sequence length="317" mass="36120">MNPSQESPHLFDSETVKRINNDGRIPVVVTLAPTSLSAPTGPPPLHFLVSRQTYLHLGLSTAIRRLHPFAPIAFQGLKWQEPDPGELKEEETDTKEPIQPTDNSKSDLPDCWWEDEATQAPLRWQLFTGVLYDMHANHTLPWRLRLHFNNFPSQLLPFSIQALRSHFQNSIKQAIALRAGSGRAALQWMTKEAHDELWNNLQEAKCGSRHEWRSRITEDVTNQRIPVRVLLSSNSLPCLQKSCLVDRQLRLGGLLRDWLPDLGFDRTMDTDQDSLADFSSAGWKIQGINPSLDLSVLDLWECLCHPDSYLYIVVSMT</sequence>
<dbReference type="Pfam" id="PF20638">
    <property type="entry name" value="ATG5_UblA"/>
    <property type="match status" value="1"/>
</dbReference>
<evidence type="ECO:0000256" key="4">
    <source>
        <dbReference type="ARBA" id="ARBA00023006"/>
    </source>
</evidence>
<feature type="domain" description="Autophagy protein ATG5 UblA" evidence="9">
    <location>
        <begin position="107"/>
        <end position="148"/>
    </location>
</feature>
<dbReference type="GO" id="GO:0044233">
    <property type="term" value="C:mitochondria-associated endoplasmic reticulum membrane contact site"/>
    <property type="evidence" value="ECO:0007669"/>
    <property type="project" value="TreeGrafter"/>
</dbReference>
<dbReference type="GO" id="GO:0061908">
    <property type="term" value="C:phagophore"/>
    <property type="evidence" value="ECO:0007669"/>
    <property type="project" value="TreeGrafter"/>
</dbReference>
<evidence type="ECO:0000259" key="8">
    <source>
        <dbReference type="Pfam" id="PF20637"/>
    </source>
</evidence>
<evidence type="ECO:0000256" key="2">
    <source>
        <dbReference type="ARBA" id="ARBA00022499"/>
    </source>
</evidence>
<dbReference type="InterPro" id="IPR042526">
    <property type="entry name" value="Atg5_HR"/>
</dbReference>
<evidence type="ECO:0000256" key="1">
    <source>
        <dbReference type="ARBA" id="ARBA00006910"/>
    </source>
</evidence>
<evidence type="ECO:0000259" key="9">
    <source>
        <dbReference type="Pfam" id="PF20638"/>
    </source>
</evidence>
<feature type="region of interest" description="Disordered" evidence="6">
    <location>
        <begin position="81"/>
        <end position="110"/>
    </location>
</feature>
<keyword evidence="3 5" id="KW-0832">Ubl conjugation</keyword>
<keyword evidence="5" id="KW-0472">Membrane</keyword>
<comment type="subunit">
    <text evidence="5">Conjugated with ATG12.</text>
</comment>
<dbReference type="Proteomes" id="UP000198406">
    <property type="component" value="Unassembled WGS sequence"/>
</dbReference>
<dbReference type="Pfam" id="PF20637">
    <property type="entry name" value="ATG5_HBR"/>
    <property type="match status" value="1"/>
</dbReference>
<dbReference type="OrthoDB" id="272162at2759"/>
<dbReference type="GO" id="GO:0034045">
    <property type="term" value="C:phagophore assembly site membrane"/>
    <property type="evidence" value="ECO:0007669"/>
    <property type="project" value="UniProtKB-SubCell"/>
</dbReference>
<dbReference type="Pfam" id="PF04106">
    <property type="entry name" value="ATG5_UblB"/>
    <property type="match status" value="1"/>
</dbReference>
<dbReference type="Gene3D" id="3.10.20.90">
    <property type="entry name" value="Phosphatidylinositol 3-kinase Catalytic Subunit, Chain A, domain 1"/>
    <property type="match status" value="1"/>
</dbReference>
<dbReference type="PANTHER" id="PTHR13040:SF2">
    <property type="entry name" value="AUTOPHAGY PROTEIN 5"/>
    <property type="match status" value="1"/>
</dbReference>
<evidence type="ECO:0000313" key="10">
    <source>
        <dbReference type="EMBL" id="GAX12007.1"/>
    </source>
</evidence>
<dbReference type="GO" id="GO:0006995">
    <property type="term" value="P:cellular response to nitrogen starvation"/>
    <property type="evidence" value="ECO:0007669"/>
    <property type="project" value="TreeGrafter"/>
</dbReference>
<evidence type="ECO:0000256" key="5">
    <source>
        <dbReference type="RuleBase" id="RU361202"/>
    </source>
</evidence>